<gene>
    <name evidence="3" type="ORF">ACFSOX_03670</name>
</gene>
<accession>A0ABW5AE80</accession>
<keyword evidence="4" id="KW-1185">Reference proteome</keyword>
<evidence type="ECO:0000256" key="2">
    <source>
        <dbReference type="SAM" id="Phobius"/>
    </source>
</evidence>
<evidence type="ECO:0000313" key="4">
    <source>
        <dbReference type="Proteomes" id="UP001597314"/>
    </source>
</evidence>
<feature type="transmembrane region" description="Helical" evidence="2">
    <location>
        <begin position="39"/>
        <end position="59"/>
    </location>
</feature>
<feature type="region of interest" description="Disordered" evidence="1">
    <location>
        <begin position="161"/>
        <end position="212"/>
    </location>
</feature>
<comment type="caution">
    <text evidence="3">The sequence shown here is derived from an EMBL/GenBank/DDBJ whole genome shotgun (WGS) entry which is preliminary data.</text>
</comment>
<proteinExistence type="predicted"/>
<protein>
    <submittedName>
        <fullName evidence="3">Uncharacterized protein</fullName>
    </submittedName>
</protein>
<name>A0ABW5AE80_9BRAD</name>
<keyword evidence="2" id="KW-0472">Membrane</keyword>
<keyword evidence="2" id="KW-1133">Transmembrane helix</keyword>
<keyword evidence="2" id="KW-0812">Transmembrane</keyword>
<reference evidence="4" key="1">
    <citation type="journal article" date="2019" name="Int. J. Syst. Evol. Microbiol.">
        <title>The Global Catalogue of Microorganisms (GCM) 10K type strain sequencing project: providing services to taxonomists for standard genome sequencing and annotation.</title>
        <authorList>
            <consortium name="The Broad Institute Genomics Platform"/>
            <consortium name="The Broad Institute Genome Sequencing Center for Infectious Disease"/>
            <person name="Wu L."/>
            <person name="Ma J."/>
        </authorList>
    </citation>
    <scope>NUCLEOTIDE SEQUENCE [LARGE SCALE GENOMIC DNA]</scope>
    <source>
        <strain evidence="4">CGMCC 1.6774</strain>
    </source>
</reference>
<dbReference type="EMBL" id="JBHUIW010000003">
    <property type="protein sequence ID" value="MFD2181239.1"/>
    <property type="molecule type" value="Genomic_DNA"/>
</dbReference>
<organism evidence="3 4">
    <name type="scientific">Rhodoplanes azumiensis</name>
    <dbReference type="NCBI Taxonomy" id="1897628"/>
    <lineage>
        <taxon>Bacteria</taxon>
        <taxon>Pseudomonadati</taxon>
        <taxon>Pseudomonadota</taxon>
        <taxon>Alphaproteobacteria</taxon>
        <taxon>Hyphomicrobiales</taxon>
        <taxon>Nitrobacteraceae</taxon>
        <taxon>Rhodoplanes</taxon>
    </lineage>
</organism>
<feature type="compositionally biased region" description="Pro residues" evidence="1">
    <location>
        <begin position="188"/>
        <end position="199"/>
    </location>
</feature>
<dbReference type="Proteomes" id="UP001597314">
    <property type="component" value="Unassembled WGS sequence"/>
</dbReference>
<sequence>MRHDTITVTDAPCTAGPRRPIALTEGASVRARLEADARLAVYILGIFYIALWAITWLILGHGAALLRPEQGCRLEGLDVLFLWRCVGETHLPVVADLANGVLASTVWAPVVVLTAAVQPEVRLVAFLVVALHVVGLPAALLIAIRAGETLCDRIARRPAAGERAAPAPAPDDPGRTERTPRAASGAPLAPPRPKRPPVTPRKTFGLRRTIPT</sequence>
<dbReference type="RefSeq" id="WP_378476434.1">
    <property type="nucleotide sequence ID" value="NZ_JBHUIW010000003.1"/>
</dbReference>
<feature type="transmembrane region" description="Helical" evidence="2">
    <location>
        <begin position="123"/>
        <end position="144"/>
    </location>
</feature>
<evidence type="ECO:0000256" key="1">
    <source>
        <dbReference type="SAM" id="MobiDB-lite"/>
    </source>
</evidence>
<evidence type="ECO:0000313" key="3">
    <source>
        <dbReference type="EMBL" id="MFD2181239.1"/>
    </source>
</evidence>